<dbReference type="EMBL" id="JANTQA010000029">
    <property type="protein sequence ID" value="KAJ3441175.1"/>
    <property type="molecule type" value="Genomic_DNA"/>
</dbReference>
<evidence type="ECO:0000313" key="7">
    <source>
        <dbReference type="Proteomes" id="UP001146793"/>
    </source>
</evidence>
<evidence type="ECO:0000313" key="8">
    <source>
        <dbReference type="Proteomes" id="UP001150062"/>
    </source>
</evidence>
<dbReference type="EMBL" id="JAOAOG010000163">
    <property type="protein sequence ID" value="KAJ6244546.1"/>
    <property type="molecule type" value="Genomic_DNA"/>
</dbReference>
<evidence type="ECO:0000313" key="6">
    <source>
        <dbReference type="EMBL" id="KAJ6244546.1"/>
    </source>
</evidence>
<reference evidence="2" key="2">
    <citation type="submission" date="2022-08" db="EMBL/GenBank/DDBJ databases">
        <title>Novel sulphate-reducing endosymbionts in the free-living metamonad Anaeramoeba.</title>
        <authorList>
            <person name="Jerlstrom-Hultqvist J."/>
            <person name="Cepicka I."/>
            <person name="Gallot-Lavallee L."/>
            <person name="Salas-Leiva D."/>
            <person name="Curtis B.A."/>
            <person name="Zahonova K."/>
            <person name="Pipaliya S."/>
            <person name="Dacks J."/>
            <person name="Roger A.J."/>
        </authorList>
    </citation>
    <scope>NUCLEOTIDE SEQUENCE</scope>
    <source>
        <strain evidence="2">Busselton2</strain>
    </source>
</reference>
<dbReference type="InterPro" id="IPR005345">
    <property type="entry name" value="PHF5"/>
</dbReference>
<dbReference type="Proteomes" id="UP001150062">
    <property type="component" value="Unassembled WGS sequence"/>
</dbReference>
<dbReference type="Proteomes" id="UP001146793">
    <property type="component" value="Unassembled WGS sequence"/>
</dbReference>
<dbReference type="PANTHER" id="PTHR13120">
    <property type="entry name" value="PHD FINGER-LIKE DOMAIN-CONTAINING PROTEIN 5A"/>
    <property type="match status" value="1"/>
</dbReference>
<dbReference type="GO" id="GO:0000398">
    <property type="term" value="P:mRNA splicing, via spliceosome"/>
    <property type="evidence" value="ECO:0007669"/>
    <property type="project" value="InterPro"/>
</dbReference>
<dbReference type="PIRSF" id="PIRSF016468">
    <property type="entry name" value="PHF5"/>
    <property type="match status" value="1"/>
</dbReference>
<evidence type="ECO:0000256" key="1">
    <source>
        <dbReference type="ARBA" id="ARBA00008626"/>
    </source>
</evidence>
<proteinExistence type="inferred from homology"/>
<gene>
    <name evidence="3" type="ORF">M0812_13181</name>
    <name evidence="2" type="ORF">M0812_17229</name>
    <name evidence="6" type="ORF">M0813_21132</name>
    <name evidence="5" type="ORF">M0813_23865</name>
    <name evidence="4" type="ORF">M0813_28479</name>
</gene>
<keyword evidence="8" id="KW-1185">Reference proteome</keyword>
<dbReference type="EMBL" id="JANTQA010000033">
    <property type="protein sequence ID" value="KAJ3438050.1"/>
    <property type="molecule type" value="Genomic_DNA"/>
</dbReference>
<dbReference type="Pfam" id="PF03660">
    <property type="entry name" value="PHF5"/>
    <property type="match status" value="1"/>
</dbReference>
<protein>
    <submittedName>
        <fullName evidence="2">Phd finger-like domain-containing protein 5a</fullName>
    </submittedName>
</protein>
<organism evidence="2 7">
    <name type="scientific">Anaeramoeba flamelloides</name>
    <dbReference type="NCBI Taxonomy" id="1746091"/>
    <lineage>
        <taxon>Eukaryota</taxon>
        <taxon>Metamonada</taxon>
        <taxon>Anaeramoebidae</taxon>
        <taxon>Anaeramoeba</taxon>
    </lineage>
</organism>
<evidence type="ECO:0000313" key="4">
    <source>
        <dbReference type="EMBL" id="KAJ6235647.1"/>
    </source>
</evidence>
<dbReference type="EMBL" id="JAOAOG010000256">
    <property type="protein sequence ID" value="KAJ6235647.1"/>
    <property type="molecule type" value="Genomic_DNA"/>
</dbReference>
<evidence type="ECO:0000313" key="2">
    <source>
        <dbReference type="EMBL" id="KAJ3438050.1"/>
    </source>
</evidence>
<accession>A0AAV7ZA76</accession>
<name>A0AAV7ZA76_9EUKA</name>
<dbReference type="AlphaFoldDB" id="A0AAV7ZA76"/>
<reference evidence="4" key="1">
    <citation type="submission" date="2022-08" db="EMBL/GenBank/DDBJ databases">
        <title>Novel sulfate-reducing endosymbionts in the free-living metamonad Anaeramoeba.</title>
        <authorList>
            <person name="Jerlstrom-Hultqvist J."/>
            <person name="Cepicka I."/>
            <person name="Gallot-Lavallee L."/>
            <person name="Salas-Leiva D."/>
            <person name="Curtis B.A."/>
            <person name="Zahonova K."/>
            <person name="Pipaliya S."/>
            <person name="Dacks J."/>
            <person name="Roger A.J."/>
        </authorList>
    </citation>
    <scope>NUCLEOTIDE SEQUENCE</scope>
    <source>
        <strain evidence="4">Schooner1</strain>
    </source>
</reference>
<comment type="similarity">
    <text evidence="1">Belongs to the PHF5 family.</text>
</comment>
<sequence length="109" mass="11997">MSAKHTDDLVMCRKITGINVGKVCAGCEGRCCICDSYVRSYRPVRICDSCAYGTKKDACIICGNSNGISEAYYCKQCVMMEKDKDGCPVIINLGSSRLDKIFEQKSSKN</sequence>
<evidence type="ECO:0000313" key="5">
    <source>
        <dbReference type="EMBL" id="KAJ6240767.1"/>
    </source>
</evidence>
<evidence type="ECO:0000313" key="3">
    <source>
        <dbReference type="EMBL" id="KAJ3441175.1"/>
    </source>
</evidence>
<comment type="caution">
    <text evidence="2">The sequence shown here is derived from an EMBL/GenBank/DDBJ whole genome shotgun (WGS) entry which is preliminary data.</text>
</comment>
<dbReference type="EMBL" id="JAOAOG010000198">
    <property type="protein sequence ID" value="KAJ6240767.1"/>
    <property type="molecule type" value="Genomic_DNA"/>
</dbReference>